<dbReference type="EMBL" id="KJ489399">
    <property type="protein sequence ID" value="AHZ10285.1"/>
    <property type="molecule type" value="Genomic_DNA"/>
</dbReference>
<dbReference type="GeneID" id="19526267"/>
<organism evidence="1 2">
    <name type="scientific">Bacillus phage Hakuna</name>
    <dbReference type="NCBI Taxonomy" id="1486659"/>
    <lineage>
        <taxon>Viruses</taxon>
        <taxon>Duplodnaviria</taxon>
        <taxon>Heunggongvirae</taxon>
        <taxon>Uroviricota</taxon>
        <taxon>Caudoviricetes</taxon>
        <taxon>Herelleviridae</taxon>
        <taxon>Bastillevirinae</taxon>
        <taxon>Wphvirus</taxon>
        <taxon>Wphvirus hakuna</taxon>
    </lineage>
</organism>
<accession>A0A024B1G1</accession>
<keyword evidence="2" id="KW-1185">Reference proteome</keyword>
<dbReference type="KEGG" id="vg:19526267"/>
<evidence type="ECO:0000313" key="1">
    <source>
        <dbReference type="EMBL" id="AHZ10285.1"/>
    </source>
</evidence>
<protein>
    <submittedName>
        <fullName evidence="1">Uncharacterized protein</fullName>
    </submittedName>
</protein>
<dbReference type="Proteomes" id="UP000026900">
    <property type="component" value="Segment"/>
</dbReference>
<evidence type="ECO:0000313" key="2">
    <source>
        <dbReference type="Proteomes" id="UP000026900"/>
    </source>
</evidence>
<name>A0A024B1G1_9CAUD</name>
<sequence>MKKLNDGLQVVQECVMFDCHYSTCDDIRVVKDSNNNVTVAIRVDNGETMSTPSANLTPAEIVLFTETLVKFLEILEEDKPTFTNKEVVICPESDNTKFTVSVNHYDCDICFDMYGDRIYLDVFQVQDIINLLNKELKHVHISERVIGGGQ</sequence>
<dbReference type="RefSeq" id="YP_009036716.1">
    <property type="nucleotide sequence ID" value="NC_024213.1"/>
</dbReference>
<reference evidence="2" key="1">
    <citation type="submission" date="2014-09" db="EMBL/GenBank/DDBJ databases">
        <authorList>
            <person name="Sauder A.B."/>
            <person name="McKenzie Q.R."/>
            <person name="Temple L.M."/>
            <person name="Alexis B.K."/>
            <person name="Al-Atrache Z."/>
            <person name="Lewis L.O."/>
            <person name="Loesser-Casey K.E."/>
            <person name="Mitchell K.J."/>
        </authorList>
    </citation>
    <scope>NUCLEOTIDE SEQUENCE [LARGE SCALE GENOMIC DNA]</scope>
</reference>
<proteinExistence type="predicted"/>